<dbReference type="OrthoDB" id="74575at2759"/>
<dbReference type="EMBL" id="CAJPEV010001415">
    <property type="protein sequence ID" value="CAG0892504.1"/>
    <property type="molecule type" value="Genomic_DNA"/>
</dbReference>
<gene>
    <name evidence="3" type="ORF">DSTB1V02_LOCUS7141</name>
</gene>
<dbReference type="Gene3D" id="3.30.530.20">
    <property type="match status" value="1"/>
</dbReference>
<dbReference type="InterPro" id="IPR051869">
    <property type="entry name" value="STARD3"/>
</dbReference>
<protein>
    <recommendedName>
        <fullName evidence="2">START domain-containing protein</fullName>
    </recommendedName>
</protein>
<accession>A0A7R8XD02</accession>
<dbReference type="GO" id="GO:0005789">
    <property type="term" value="C:endoplasmic reticulum membrane"/>
    <property type="evidence" value="ECO:0007669"/>
    <property type="project" value="TreeGrafter"/>
</dbReference>
<dbReference type="EMBL" id="LR900932">
    <property type="protein sequence ID" value="CAD7247307.1"/>
    <property type="molecule type" value="Genomic_DNA"/>
</dbReference>
<name>A0A7R8XD02_9CRUS</name>
<feature type="domain" description="START" evidence="2">
    <location>
        <begin position="49"/>
        <end position="243"/>
    </location>
</feature>
<dbReference type="GO" id="GO:0031902">
    <property type="term" value="C:late endosome membrane"/>
    <property type="evidence" value="ECO:0007669"/>
    <property type="project" value="TreeGrafter"/>
</dbReference>
<sequence length="251" mass="28859">MPHCVCLSSLLLLLLGPSVGMSEVGEELLAEKFGDAGERALEKFRLNLERKDWNLEKDYGAEEITIKSVFDQETKTHFLLTEASLNFDCDWAFREFKDHALVATPEWYADIKEFKVVQRLTDECWVVYQVTEPKLGGLFAGRDIVFLVLFGKMQDANLTYFVNITWPGLEPRKKLVRAEMREGGGISLSPDPEQNATRTRLRWVSSLDFKIPLVPSSIIQKLYVEGCREYVQGLRKYLSSRHQLHLQVLQD</sequence>
<dbReference type="PROSITE" id="PS50848">
    <property type="entry name" value="START"/>
    <property type="match status" value="1"/>
</dbReference>
<feature type="chain" id="PRO_5036402456" description="START domain-containing protein" evidence="1">
    <location>
        <begin position="21"/>
        <end position="251"/>
    </location>
</feature>
<proteinExistence type="predicted"/>
<reference evidence="3" key="1">
    <citation type="submission" date="2020-11" db="EMBL/GenBank/DDBJ databases">
        <authorList>
            <person name="Tran Van P."/>
        </authorList>
    </citation>
    <scope>NUCLEOTIDE SEQUENCE</scope>
</reference>
<dbReference type="GO" id="GO:0030301">
    <property type="term" value="P:cholesterol transport"/>
    <property type="evidence" value="ECO:0007669"/>
    <property type="project" value="TreeGrafter"/>
</dbReference>
<organism evidence="3">
    <name type="scientific">Darwinula stevensoni</name>
    <dbReference type="NCBI Taxonomy" id="69355"/>
    <lineage>
        <taxon>Eukaryota</taxon>
        <taxon>Metazoa</taxon>
        <taxon>Ecdysozoa</taxon>
        <taxon>Arthropoda</taxon>
        <taxon>Crustacea</taxon>
        <taxon>Oligostraca</taxon>
        <taxon>Ostracoda</taxon>
        <taxon>Podocopa</taxon>
        <taxon>Podocopida</taxon>
        <taxon>Darwinulocopina</taxon>
        <taxon>Darwinuloidea</taxon>
        <taxon>Darwinulidae</taxon>
        <taxon>Darwinula</taxon>
    </lineage>
</organism>
<dbReference type="GO" id="GO:0099044">
    <property type="term" value="P:vesicle tethering to endoplasmic reticulum"/>
    <property type="evidence" value="ECO:0007669"/>
    <property type="project" value="TreeGrafter"/>
</dbReference>
<dbReference type="GO" id="GO:0140284">
    <property type="term" value="C:endoplasmic reticulum-endosome membrane contact site"/>
    <property type="evidence" value="ECO:0007669"/>
    <property type="project" value="TreeGrafter"/>
</dbReference>
<feature type="signal peptide" evidence="1">
    <location>
        <begin position="1"/>
        <end position="20"/>
    </location>
</feature>
<evidence type="ECO:0000256" key="1">
    <source>
        <dbReference type="SAM" id="SignalP"/>
    </source>
</evidence>
<dbReference type="AlphaFoldDB" id="A0A7R8XD02"/>
<dbReference type="Proteomes" id="UP000677054">
    <property type="component" value="Unassembled WGS sequence"/>
</dbReference>
<dbReference type="PANTHER" id="PTHR46121:SF1">
    <property type="entry name" value="STARD3 N-TERMINAL-LIKE PROTEIN"/>
    <property type="match status" value="1"/>
</dbReference>
<keyword evidence="4" id="KW-1185">Reference proteome</keyword>
<dbReference type="Pfam" id="PF01852">
    <property type="entry name" value="START"/>
    <property type="match status" value="1"/>
</dbReference>
<dbReference type="GO" id="GO:0015485">
    <property type="term" value="F:cholesterol binding"/>
    <property type="evidence" value="ECO:0007669"/>
    <property type="project" value="TreeGrafter"/>
</dbReference>
<dbReference type="PANTHER" id="PTHR46121">
    <property type="entry name" value="STEROIDOGENIC ACUTE REGULATORY PROTEIN-LIKE"/>
    <property type="match status" value="1"/>
</dbReference>
<dbReference type="InterPro" id="IPR023393">
    <property type="entry name" value="START-like_dom_sf"/>
</dbReference>
<dbReference type="GO" id="GO:0005765">
    <property type="term" value="C:lysosomal membrane"/>
    <property type="evidence" value="ECO:0007669"/>
    <property type="project" value="TreeGrafter"/>
</dbReference>
<dbReference type="SUPFAM" id="SSF55961">
    <property type="entry name" value="Bet v1-like"/>
    <property type="match status" value="1"/>
</dbReference>
<evidence type="ECO:0000313" key="3">
    <source>
        <dbReference type="EMBL" id="CAD7247307.1"/>
    </source>
</evidence>
<evidence type="ECO:0000259" key="2">
    <source>
        <dbReference type="PROSITE" id="PS50848"/>
    </source>
</evidence>
<evidence type="ECO:0000313" key="4">
    <source>
        <dbReference type="Proteomes" id="UP000677054"/>
    </source>
</evidence>
<dbReference type="InterPro" id="IPR002913">
    <property type="entry name" value="START_lipid-bd_dom"/>
</dbReference>
<keyword evidence="1" id="KW-0732">Signal</keyword>